<keyword evidence="4" id="KW-1185">Reference proteome</keyword>
<comment type="caution">
    <text evidence="3">The sequence shown here is derived from an EMBL/GenBank/DDBJ whole genome shotgun (WGS) entry which is preliminary data.</text>
</comment>
<feature type="signal peptide" evidence="1">
    <location>
        <begin position="1"/>
        <end position="21"/>
    </location>
</feature>
<dbReference type="Pfam" id="PF12103">
    <property type="entry name" value="Lipl32"/>
    <property type="match status" value="1"/>
</dbReference>
<feature type="chain" id="PRO_5047070035" evidence="1">
    <location>
        <begin position="22"/>
        <end position="224"/>
    </location>
</feature>
<accession>A0ABW5LJR8</accession>
<proteinExistence type="predicted"/>
<sequence>MKTKLLILTVFVALGSTISLQAQKLKKFKSTIVKKIGPKEINVPYLHMTSYLEYVDGNNEDEVVEGNKNYYVYVWIPVAANEIGVRMKSPVGKIKVKNAVASDDYNKNANSKDILDQFISLHRSNIKNPEAISLSNIENATWTEMYPNAHLDDDDDTTEEARFINKTNDPLNMLARGLYRVSFRTYDHDGVKGTFLGQIGFPVKIPGIIISRDIEDIKKKLLSK</sequence>
<keyword evidence="3" id="KW-0449">Lipoprotein</keyword>
<protein>
    <submittedName>
        <fullName evidence="3">LipL32 family surface lipoprotein</fullName>
    </submittedName>
</protein>
<evidence type="ECO:0000313" key="4">
    <source>
        <dbReference type="Proteomes" id="UP001597319"/>
    </source>
</evidence>
<gene>
    <name evidence="3" type="ORF">ACFSR1_18255</name>
</gene>
<dbReference type="Proteomes" id="UP001597319">
    <property type="component" value="Unassembled WGS sequence"/>
</dbReference>
<evidence type="ECO:0000259" key="2">
    <source>
        <dbReference type="Pfam" id="PF12103"/>
    </source>
</evidence>
<organism evidence="3 4">
    <name type="scientific">Aquimarina rubra</name>
    <dbReference type="NCBI Taxonomy" id="1920033"/>
    <lineage>
        <taxon>Bacteria</taxon>
        <taxon>Pseudomonadati</taxon>
        <taxon>Bacteroidota</taxon>
        <taxon>Flavobacteriia</taxon>
        <taxon>Flavobacteriales</taxon>
        <taxon>Flavobacteriaceae</taxon>
        <taxon>Aquimarina</taxon>
    </lineage>
</organism>
<reference evidence="4" key="1">
    <citation type="journal article" date="2019" name="Int. J. Syst. Evol. Microbiol.">
        <title>The Global Catalogue of Microorganisms (GCM) 10K type strain sequencing project: providing services to taxonomists for standard genome sequencing and annotation.</title>
        <authorList>
            <consortium name="The Broad Institute Genomics Platform"/>
            <consortium name="The Broad Institute Genome Sequencing Center for Infectious Disease"/>
            <person name="Wu L."/>
            <person name="Ma J."/>
        </authorList>
    </citation>
    <scope>NUCLEOTIDE SEQUENCE [LARGE SCALE GENOMIC DNA]</scope>
    <source>
        <strain evidence="4">KCTC 52274</strain>
    </source>
</reference>
<evidence type="ECO:0000256" key="1">
    <source>
        <dbReference type="SAM" id="SignalP"/>
    </source>
</evidence>
<dbReference type="InterPro" id="IPR021962">
    <property type="entry name" value="Lipl32"/>
</dbReference>
<evidence type="ECO:0000313" key="3">
    <source>
        <dbReference type="EMBL" id="MFD2564632.1"/>
    </source>
</evidence>
<dbReference type="EMBL" id="JBHULE010000019">
    <property type="protein sequence ID" value="MFD2564632.1"/>
    <property type="molecule type" value="Genomic_DNA"/>
</dbReference>
<dbReference type="RefSeq" id="WP_378294455.1">
    <property type="nucleotide sequence ID" value="NZ_JBHULE010000019.1"/>
</dbReference>
<feature type="domain" description="Surface lipoprotein of Spirochaetales order" evidence="2">
    <location>
        <begin position="39"/>
        <end position="209"/>
    </location>
</feature>
<keyword evidence="1" id="KW-0732">Signal</keyword>
<name>A0ABW5LJR8_9FLAO</name>